<dbReference type="GO" id="GO:0016491">
    <property type="term" value="F:oxidoreductase activity"/>
    <property type="evidence" value="ECO:0007669"/>
    <property type="project" value="UniProtKB-KW"/>
</dbReference>
<dbReference type="GO" id="GO:0043386">
    <property type="term" value="P:mycotoxin biosynthetic process"/>
    <property type="evidence" value="ECO:0007669"/>
    <property type="project" value="InterPro"/>
</dbReference>
<evidence type="ECO:0000256" key="1">
    <source>
        <dbReference type="ARBA" id="ARBA00004167"/>
    </source>
</evidence>
<gene>
    <name evidence="12" type="ORF">M406DRAFT_348825</name>
</gene>
<dbReference type="Proteomes" id="UP000803844">
    <property type="component" value="Unassembled WGS sequence"/>
</dbReference>
<comment type="caution">
    <text evidence="12">The sequence shown here is derived from an EMBL/GenBank/DDBJ whole genome shotgun (WGS) entry which is preliminary data.</text>
</comment>
<dbReference type="EMBL" id="MU032344">
    <property type="protein sequence ID" value="KAF3769663.1"/>
    <property type="molecule type" value="Genomic_DNA"/>
</dbReference>
<keyword evidence="8" id="KW-0325">Glycoprotein</keyword>
<evidence type="ECO:0000313" key="12">
    <source>
        <dbReference type="EMBL" id="KAF3769663.1"/>
    </source>
</evidence>
<protein>
    <recommendedName>
        <fullName evidence="14">Cyclochlorotine biosynthesis protein O</fullName>
    </recommendedName>
</protein>
<keyword evidence="5" id="KW-0560">Oxidoreductase</keyword>
<dbReference type="PANTHER" id="PTHR33365">
    <property type="entry name" value="YALI0B05434P"/>
    <property type="match status" value="1"/>
</dbReference>
<dbReference type="AlphaFoldDB" id="A0A9P4YA69"/>
<dbReference type="InterPro" id="IPR021765">
    <property type="entry name" value="UstYa-like"/>
</dbReference>
<dbReference type="PANTHER" id="PTHR33365:SF4">
    <property type="entry name" value="CYCLOCHLOROTINE BIOSYNTHESIS PROTEIN O"/>
    <property type="match status" value="1"/>
</dbReference>
<dbReference type="OrthoDB" id="3687641at2759"/>
<evidence type="ECO:0000256" key="3">
    <source>
        <dbReference type="ARBA" id="ARBA00022692"/>
    </source>
</evidence>
<evidence type="ECO:0008006" key="14">
    <source>
        <dbReference type="Google" id="ProtNLM"/>
    </source>
</evidence>
<accession>A0A9P4YA69</accession>
<dbReference type="GeneID" id="63839553"/>
<dbReference type="Pfam" id="PF11807">
    <property type="entry name" value="UstYa"/>
    <property type="match status" value="1"/>
</dbReference>
<proteinExistence type="inferred from homology"/>
<name>A0A9P4YA69_CRYP1</name>
<keyword evidence="13" id="KW-1185">Reference proteome</keyword>
<keyword evidence="7 11" id="KW-0472">Membrane</keyword>
<evidence type="ECO:0000256" key="5">
    <source>
        <dbReference type="ARBA" id="ARBA00023002"/>
    </source>
</evidence>
<evidence type="ECO:0000256" key="10">
    <source>
        <dbReference type="SAM" id="MobiDB-lite"/>
    </source>
</evidence>
<keyword evidence="6" id="KW-0843">Virulence</keyword>
<dbReference type="GO" id="GO:0016020">
    <property type="term" value="C:membrane"/>
    <property type="evidence" value="ECO:0007669"/>
    <property type="project" value="UniProtKB-SubCell"/>
</dbReference>
<evidence type="ECO:0000256" key="9">
    <source>
        <dbReference type="ARBA" id="ARBA00035112"/>
    </source>
</evidence>
<evidence type="ECO:0000256" key="4">
    <source>
        <dbReference type="ARBA" id="ARBA00022989"/>
    </source>
</evidence>
<reference evidence="12" key="1">
    <citation type="journal article" date="2020" name="Phytopathology">
        <title>Genome sequence of the chestnut blight fungus Cryphonectria parasitica EP155: A fundamental resource for an archetypical invasive plant pathogen.</title>
        <authorList>
            <person name="Crouch J.A."/>
            <person name="Dawe A."/>
            <person name="Aerts A."/>
            <person name="Barry K."/>
            <person name="Churchill A.C.L."/>
            <person name="Grimwood J."/>
            <person name="Hillman B."/>
            <person name="Milgroom M.G."/>
            <person name="Pangilinan J."/>
            <person name="Smith M."/>
            <person name="Salamov A."/>
            <person name="Schmutz J."/>
            <person name="Yadav J."/>
            <person name="Grigoriev I.V."/>
            <person name="Nuss D."/>
        </authorList>
    </citation>
    <scope>NUCLEOTIDE SEQUENCE</scope>
    <source>
        <strain evidence="12">EP155</strain>
    </source>
</reference>
<feature type="transmembrane region" description="Helical" evidence="11">
    <location>
        <begin position="53"/>
        <end position="74"/>
    </location>
</feature>
<comment type="subcellular location">
    <subcellularLocation>
        <location evidence="1">Membrane</location>
        <topology evidence="1">Single-pass membrane protein</topology>
    </subcellularLocation>
</comment>
<feature type="region of interest" description="Disordered" evidence="10">
    <location>
        <begin position="1"/>
        <end position="22"/>
    </location>
</feature>
<evidence type="ECO:0000313" key="13">
    <source>
        <dbReference type="Proteomes" id="UP000803844"/>
    </source>
</evidence>
<evidence type="ECO:0000256" key="2">
    <source>
        <dbReference type="ARBA" id="ARBA00004685"/>
    </source>
</evidence>
<sequence>MPRKAYRPLAADEEQSRSSSDTFCEKEPLRVRFEDDKFERDVRTRMLDFLFRNWAWIAHTILLSISLILFTISFCQRTARISDLAVTQQYASYSPVAPIVKYETVRYNLTPLVEGPFVGFGPKVDEAWDSIANDMGDQMISEEELNRLGLPKNSLKVKDPATGVVGYRAAVEVFHQLHCLNLLRQYIYKDYYINIYSDIQEEEEGLKGHVDHCLEAIRINLMCTADIGIFTFREYPEYGYEKDDFWPDFSTLHTCRNFDTIHQWAIDHTVSWTHDV</sequence>
<evidence type="ECO:0000256" key="7">
    <source>
        <dbReference type="ARBA" id="ARBA00023136"/>
    </source>
</evidence>
<keyword evidence="4 11" id="KW-1133">Transmembrane helix</keyword>
<comment type="similarity">
    <text evidence="9">Belongs to the ustYa family.</text>
</comment>
<evidence type="ECO:0000256" key="6">
    <source>
        <dbReference type="ARBA" id="ARBA00023026"/>
    </source>
</evidence>
<evidence type="ECO:0000256" key="8">
    <source>
        <dbReference type="ARBA" id="ARBA00023180"/>
    </source>
</evidence>
<dbReference type="RefSeq" id="XP_040780624.1">
    <property type="nucleotide sequence ID" value="XM_040922424.1"/>
</dbReference>
<evidence type="ECO:0000256" key="11">
    <source>
        <dbReference type="SAM" id="Phobius"/>
    </source>
</evidence>
<comment type="pathway">
    <text evidence="2">Mycotoxin biosynthesis.</text>
</comment>
<organism evidence="12 13">
    <name type="scientific">Cryphonectria parasitica (strain ATCC 38755 / EP155)</name>
    <dbReference type="NCBI Taxonomy" id="660469"/>
    <lineage>
        <taxon>Eukaryota</taxon>
        <taxon>Fungi</taxon>
        <taxon>Dikarya</taxon>
        <taxon>Ascomycota</taxon>
        <taxon>Pezizomycotina</taxon>
        <taxon>Sordariomycetes</taxon>
        <taxon>Sordariomycetidae</taxon>
        <taxon>Diaporthales</taxon>
        <taxon>Cryphonectriaceae</taxon>
        <taxon>Cryphonectria-Endothia species complex</taxon>
        <taxon>Cryphonectria</taxon>
    </lineage>
</organism>
<keyword evidence="3 11" id="KW-0812">Transmembrane</keyword>